<feature type="transmembrane region" description="Helical" evidence="1">
    <location>
        <begin position="268"/>
        <end position="288"/>
    </location>
</feature>
<accession>A0A5B8XLA6</accession>
<sequence>MRILAVLLFILGVALPSSAQDLADYDPLSDEWHGLRDFVGAAETLGIQVEITSTLDLASLDENSRLVVVYPQAPMNGQELGQWLSDGGRMLLFDDFGTSEQLLERLEITRVVPSKGNFPHGEFADGRFAFPVFSPLGRHPLLEGVGRVVANHPAVLTNPGGAVIGYEAGGALVYDMNLGSGKAIVVADSSLVINQMLESADNLIFARNALSYVCDSAPNCVVTLLTGEFEVSGTYRGEPTIGAEDVGDTISALNEAIEQAMRTILGELLFYMSILLVIGIGAYLLTILPMRPTRAYSAYVSDFFAKIPNPQSEFDWNISRFGRGARAANHALPMSILKETFEELFLKEMGYWGSKATERPGIENIADAFTQRYLERFPEPKKKALRSATLELLALMATIPPRNRVFLDSDAHFTQADLLKAHRRVRETLTLMGIDNEYIRRASGDF</sequence>
<reference evidence="4 5" key="1">
    <citation type="submission" date="2019-08" db="EMBL/GenBank/DDBJ databases">
        <authorList>
            <person name="Liang Q."/>
        </authorList>
    </citation>
    <scope>NUCLEOTIDE SEQUENCE [LARGE SCALE GENOMIC DNA]</scope>
    <source>
        <strain evidence="4 5">V1718</strain>
    </source>
</reference>
<proteinExistence type="predicted"/>
<evidence type="ECO:0000256" key="1">
    <source>
        <dbReference type="SAM" id="Phobius"/>
    </source>
</evidence>
<protein>
    <submittedName>
        <fullName evidence="4">DUF4350 domain-containing protein</fullName>
    </submittedName>
</protein>
<feature type="chain" id="PRO_5022872019" evidence="2">
    <location>
        <begin position="20"/>
        <end position="446"/>
    </location>
</feature>
<gene>
    <name evidence="4" type="ORF">FRD01_01200</name>
</gene>
<organism evidence="4 5">
    <name type="scientific">Microvenator marinus</name>
    <dbReference type="NCBI Taxonomy" id="2600177"/>
    <lineage>
        <taxon>Bacteria</taxon>
        <taxon>Deltaproteobacteria</taxon>
        <taxon>Bradymonadales</taxon>
        <taxon>Microvenatoraceae</taxon>
        <taxon>Microvenator</taxon>
    </lineage>
</organism>
<evidence type="ECO:0000256" key="2">
    <source>
        <dbReference type="SAM" id="SignalP"/>
    </source>
</evidence>
<keyword evidence="1" id="KW-0472">Membrane</keyword>
<dbReference type="AlphaFoldDB" id="A0A5B8XLA6"/>
<dbReference type="EMBL" id="CP042467">
    <property type="protein sequence ID" value="QED25901.1"/>
    <property type="molecule type" value="Genomic_DNA"/>
</dbReference>
<dbReference type="InterPro" id="IPR025646">
    <property type="entry name" value="DUF4350"/>
</dbReference>
<evidence type="ECO:0000313" key="4">
    <source>
        <dbReference type="EMBL" id="QED25901.1"/>
    </source>
</evidence>
<dbReference type="RefSeq" id="WP_146956876.1">
    <property type="nucleotide sequence ID" value="NZ_CP042467.1"/>
</dbReference>
<keyword evidence="2" id="KW-0732">Signal</keyword>
<feature type="domain" description="DUF4350" evidence="3">
    <location>
        <begin position="28"/>
        <end position="208"/>
    </location>
</feature>
<keyword evidence="1" id="KW-0812">Transmembrane</keyword>
<dbReference type="Proteomes" id="UP000321595">
    <property type="component" value="Chromosome"/>
</dbReference>
<dbReference type="Pfam" id="PF14258">
    <property type="entry name" value="DUF4350"/>
    <property type="match status" value="1"/>
</dbReference>
<name>A0A5B8XLA6_9DELT</name>
<evidence type="ECO:0000259" key="3">
    <source>
        <dbReference type="Pfam" id="PF14258"/>
    </source>
</evidence>
<evidence type="ECO:0000313" key="5">
    <source>
        <dbReference type="Proteomes" id="UP000321595"/>
    </source>
</evidence>
<feature type="signal peptide" evidence="2">
    <location>
        <begin position="1"/>
        <end position="19"/>
    </location>
</feature>
<keyword evidence="1" id="KW-1133">Transmembrane helix</keyword>
<keyword evidence="5" id="KW-1185">Reference proteome</keyword>
<dbReference type="KEGG" id="bbae:FRD01_01200"/>
<dbReference type="OrthoDB" id="5525951at2"/>